<protein>
    <submittedName>
        <fullName evidence="27">Glycine receptor subunit alpha-4</fullName>
    </submittedName>
</protein>
<reference evidence="27 28" key="1">
    <citation type="submission" date="2014-06" db="EMBL/GenBank/DDBJ databases">
        <title>Genome evolution of avian class.</title>
        <authorList>
            <person name="Zhang G."/>
            <person name="Li C."/>
        </authorList>
    </citation>
    <scope>NUCLEOTIDE SEQUENCE [LARGE SCALE GENOMIC DNA]</scope>
    <source>
        <strain evidence="27">BGI_N305</strain>
    </source>
</reference>
<feature type="transmembrane region" description="Helical" evidence="24">
    <location>
        <begin position="401"/>
        <end position="421"/>
    </location>
</feature>
<keyword evidence="28" id="KW-1185">Reference proteome</keyword>
<dbReference type="Pfam" id="PF02932">
    <property type="entry name" value="Neur_chan_memb"/>
    <property type="match status" value="1"/>
</dbReference>
<evidence type="ECO:0000256" key="8">
    <source>
        <dbReference type="ARBA" id="ARBA00023065"/>
    </source>
</evidence>
<keyword evidence="17" id="KW-1071">Ligand-gated ion channel</keyword>
<evidence type="ECO:0000256" key="10">
    <source>
        <dbReference type="ARBA" id="ARBA00023157"/>
    </source>
</evidence>
<name>A0A093S2E1_9PASS</name>
<feature type="non-terminal residue" evidence="27">
    <location>
        <position position="1"/>
    </location>
</feature>
<dbReference type="Proteomes" id="UP000053258">
    <property type="component" value="Unassembled WGS sequence"/>
</dbReference>
<evidence type="ECO:0000256" key="24">
    <source>
        <dbReference type="RuleBase" id="RU000687"/>
    </source>
</evidence>
<evidence type="ECO:0000256" key="14">
    <source>
        <dbReference type="ARBA" id="ARBA00023214"/>
    </source>
</evidence>
<dbReference type="CDD" id="cd19009">
    <property type="entry name" value="LGIC_ECD_GlyR_alpha"/>
    <property type="match status" value="1"/>
</dbReference>
<evidence type="ECO:0000256" key="1">
    <source>
        <dbReference type="ARBA" id="ARBA00004316"/>
    </source>
</evidence>
<dbReference type="FunFam" id="2.70.170.10:FF:000002">
    <property type="entry name" value="Glycine receptor alpha 1 subunit"/>
    <property type="match status" value="1"/>
</dbReference>
<evidence type="ECO:0000256" key="13">
    <source>
        <dbReference type="ARBA" id="ARBA00023180"/>
    </source>
</evidence>
<evidence type="ECO:0000256" key="9">
    <source>
        <dbReference type="ARBA" id="ARBA00023136"/>
    </source>
</evidence>
<dbReference type="STRING" id="328815.ENSMVIP00005003707"/>
<evidence type="ECO:0000256" key="6">
    <source>
        <dbReference type="ARBA" id="ARBA00022989"/>
    </source>
</evidence>
<dbReference type="SUPFAM" id="SSF90112">
    <property type="entry name" value="Neurotransmitter-gated ion-channel transmembrane pore"/>
    <property type="match status" value="1"/>
</dbReference>
<dbReference type="InterPro" id="IPR006202">
    <property type="entry name" value="Neur_chan_lig-bd"/>
</dbReference>
<evidence type="ECO:0000256" key="22">
    <source>
        <dbReference type="PIRSR" id="PIRSR608127-52"/>
    </source>
</evidence>
<evidence type="ECO:0000256" key="5">
    <source>
        <dbReference type="ARBA" id="ARBA00022729"/>
    </source>
</evidence>
<dbReference type="PANTHER" id="PTHR18945">
    <property type="entry name" value="NEUROTRANSMITTER GATED ION CHANNEL"/>
    <property type="match status" value="1"/>
</dbReference>
<dbReference type="GO" id="GO:0022824">
    <property type="term" value="F:transmitter-gated monoatomic ion channel activity"/>
    <property type="evidence" value="ECO:0007669"/>
    <property type="project" value="InterPro"/>
</dbReference>
<dbReference type="InterPro" id="IPR008127">
    <property type="entry name" value="Glycine_rcpt_A"/>
</dbReference>
<feature type="transmembrane region" description="Helical" evidence="24">
    <location>
        <begin position="230"/>
        <end position="252"/>
    </location>
</feature>
<feature type="non-terminal residue" evidence="27">
    <location>
        <position position="427"/>
    </location>
</feature>
<evidence type="ECO:0000256" key="16">
    <source>
        <dbReference type="ARBA" id="ARBA00023273"/>
    </source>
</evidence>
<evidence type="ECO:0000256" key="19">
    <source>
        <dbReference type="ARBA" id="ARBA00024167"/>
    </source>
</evidence>
<keyword evidence="15" id="KW-0628">Postsynaptic cell membrane</keyword>
<feature type="domain" description="Neurotransmitter-gated ion-channel transmembrane" evidence="26">
    <location>
        <begin position="235"/>
        <end position="331"/>
    </location>
</feature>
<evidence type="ECO:0000256" key="23">
    <source>
        <dbReference type="PIRSR" id="PIRSR608127-53"/>
    </source>
</evidence>
<evidence type="ECO:0000256" key="18">
    <source>
        <dbReference type="ARBA" id="ARBA00023303"/>
    </source>
</evidence>
<evidence type="ECO:0000256" key="11">
    <source>
        <dbReference type="ARBA" id="ARBA00023170"/>
    </source>
</evidence>
<keyword evidence="6 24" id="KW-1133">Transmembrane helix</keyword>
<dbReference type="EMBL" id="KL669758">
    <property type="protein sequence ID" value="KFW77114.1"/>
    <property type="molecule type" value="Genomic_DNA"/>
</dbReference>
<dbReference type="Gene3D" id="1.20.58.390">
    <property type="entry name" value="Neurotransmitter-gated ion-channel transmembrane domain"/>
    <property type="match status" value="1"/>
</dbReference>
<dbReference type="FunFam" id="1.20.58.390:FF:000003">
    <property type="entry name" value="Glycine receptor alpha 2 subunit"/>
    <property type="match status" value="1"/>
</dbReference>
<comment type="catalytic activity">
    <reaction evidence="19">
        <text>chloride(in) = chloride(out)</text>
        <dbReference type="Rhea" id="RHEA:29823"/>
        <dbReference type="ChEBI" id="CHEBI:17996"/>
    </reaction>
</comment>
<dbReference type="Pfam" id="PF02931">
    <property type="entry name" value="Neur_chan_LBD"/>
    <property type="match status" value="1"/>
</dbReference>
<keyword evidence="7" id="KW-0770">Synapse</keyword>
<evidence type="ECO:0000256" key="17">
    <source>
        <dbReference type="ARBA" id="ARBA00023286"/>
    </source>
</evidence>
<gene>
    <name evidence="27" type="ORF">N305_03775</name>
</gene>
<evidence type="ECO:0000256" key="4">
    <source>
        <dbReference type="ARBA" id="ARBA00022692"/>
    </source>
</evidence>
<dbReference type="InterPro" id="IPR006029">
    <property type="entry name" value="Neurotrans-gated_channel_TM"/>
</dbReference>
<evidence type="ECO:0000256" key="7">
    <source>
        <dbReference type="ARBA" id="ARBA00023018"/>
    </source>
</evidence>
<dbReference type="InterPro" id="IPR036734">
    <property type="entry name" value="Neur_chan_lig-bd_sf"/>
</dbReference>
<keyword evidence="3" id="KW-1003">Cell membrane</keyword>
<keyword evidence="5" id="KW-0732">Signal</keyword>
<keyword evidence="4 24" id="KW-0812">Transmembrane</keyword>
<evidence type="ECO:0000256" key="2">
    <source>
        <dbReference type="ARBA" id="ARBA00022448"/>
    </source>
</evidence>
<evidence type="ECO:0000256" key="3">
    <source>
        <dbReference type="ARBA" id="ARBA00022475"/>
    </source>
</evidence>
<evidence type="ECO:0000313" key="27">
    <source>
        <dbReference type="EMBL" id="KFW77114.1"/>
    </source>
</evidence>
<dbReference type="GO" id="GO:0042995">
    <property type="term" value="C:cell projection"/>
    <property type="evidence" value="ECO:0007669"/>
    <property type="project" value="UniProtKB-SubCell"/>
</dbReference>
<keyword evidence="8 24" id="KW-0406">Ion transport</keyword>
<feature type="domain" description="Neurotransmitter-gated ion-channel ligand-binding" evidence="25">
    <location>
        <begin position="22"/>
        <end position="228"/>
    </location>
</feature>
<feature type="site" description="Important for obstruction of the ion pore in the closed conformation" evidence="21">
    <location>
        <position position="269"/>
    </location>
</feature>
<comment type="caution">
    <text evidence="24">Lacks conserved residue(s) required for the propagation of feature annotation.</text>
</comment>
<dbReference type="PRINTS" id="PR01673">
    <property type="entry name" value="GLYRALPHA"/>
</dbReference>
<keyword evidence="9 24" id="KW-0472">Membrane</keyword>
<dbReference type="InterPro" id="IPR018000">
    <property type="entry name" value="Neurotransmitter_ion_chnl_CS"/>
</dbReference>
<dbReference type="InterPro" id="IPR038050">
    <property type="entry name" value="Neuro_actylchol_rec"/>
</dbReference>
<evidence type="ECO:0000256" key="12">
    <source>
        <dbReference type="ARBA" id="ARBA00023173"/>
    </source>
</evidence>
<evidence type="ECO:0000259" key="25">
    <source>
        <dbReference type="Pfam" id="PF02931"/>
    </source>
</evidence>
<dbReference type="InterPro" id="IPR006028">
    <property type="entry name" value="GABAA/Glycine_rcpt"/>
</dbReference>
<accession>A0A093S2E1</accession>
<dbReference type="AlphaFoldDB" id="A0A093S2E1"/>
<dbReference type="InterPro" id="IPR036719">
    <property type="entry name" value="Neuro-gated_channel_TM_sf"/>
</dbReference>
<dbReference type="InterPro" id="IPR006201">
    <property type="entry name" value="Neur_channel"/>
</dbReference>
<keyword evidence="12" id="KW-0869">Chloride channel</keyword>
<evidence type="ECO:0000256" key="21">
    <source>
        <dbReference type="PIRSR" id="PIRSR608127-51"/>
    </source>
</evidence>
<dbReference type="PRINTS" id="PR00253">
    <property type="entry name" value="GABAARECEPTR"/>
</dbReference>
<dbReference type="GO" id="GO:0005254">
    <property type="term" value="F:chloride channel activity"/>
    <property type="evidence" value="ECO:0007669"/>
    <property type="project" value="UniProtKB-KW"/>
</dbReference>
<keyword evidence="16" id="KW-0966">Cell projection</keyword>
<proteinExistence type="inferred from homology"/>
<feature type="binding site" evidence="23">
    <location>
        <begin position="210"/>
        <end position="215"/>
    </location>
    <ligand>
        <name>strychnine</name>
        <dbReference type="ChEBI" id="CHEBI:90700"/>
        <note>antagonist</note>
    </ligand>
</feature>
<evidence type="ECO:0000256" key="15">
    <source>
        <dbReference type="ARBA" id="ARBA00023257"/>
    </source>
</evidence>
<feature type="transmembrane region" description="Helical" evidence="24">
    <location>
        <begin position="293"/>
        <end position="316"/>
    </location>
</feature>
<comment type="subcellular location">
    <subcellularLocation>
        <location evidence="1">Cell projection</location>
    </subcellularLocation>
    <subcellularLocation>
        <location evidence="20">Postsynaptic cell membrane</location>
        <topology evidence="20">Multi-pass membrane protein</topology>
    </subcellularLocation>
</comment>
<organism evidence="27 28">
    <name type="scientific">Manacus vitellinus</name>
    <name type="common">golden-collared manakin</name>
    <dbReference type="NCBI Taxonomy" id="328815"/>
    <lineage>
        <taxon>Eukaryota</taxon>
        <taxon>Metazoa</taxon>
        <taxon>Chordata</taxon>
        <taxon>Craniata</taxon>
        <taxon>Vertebrata</taxon>
        <taxon>Euteleostomi</taxon>
        <taxon>Archelosauria</taxon>
        <taxon>Archosauria</taxon>
        <taxon>Dinosauria</taxon>
        <taxon>Saurischia</taxon>
        <taxon>Theropoda</taxon>
        <taxon>Coelurosauria</taxon>
        <taxon>Aves</taxon>
        <taxon>Neognathae</taxon>
        <taxon>Neoaves</taxon>
        <taxon>Telluraves</taxon>
        <taxon>Australaves</taxon>
        <taxon>Passeriformes</taxon>
        <taxon>Pipridae</taxon>
        <taxon>Manacus</taxon>
    </lineage>
</organism>
<dbReference type="NCBIfam" id="TIGR00860">
    <property type="entry name" value="LIC"/>
    <property type="match status" value="1"/>
</dbReference>
<comment type="similarity">
    <text evidence="24">Belongs to the ligand-gated ion channel (TC 1.A.9) family.</text>
</comment>
<dbReference type="SUPFAM" id="SSF63712">
    <property type="entry name" value="Nicotinic receptor ligand binding domain-like"/>
    <property type="match status" value="1"/>
</dbReference>
<dbReference type="GO" id="GO:0045211">
    <property type="term" value="C:postsynaptic membrane"/>
    <property type="evidence" value="ECO:0007669"/>
    <property type="project" value="UniProtKB-SubCell"/>
</dbReference>
<dbReference type="OrthoDB" id="407674at2759"/>
<dbReference type="GO" id="GO:0034707">
    <property type="term" value="C:chloride channel complex"/>
    <property type="evidence" value="ECO:0007669"/>
    <property type="project" value="UniProtKB-KW"/>
</dbReference>
<keyword evidence="14" id="KW-0868">Chloride</keyword>
<dbReference type="PROSITE" id="PS00236">
    <property type="entry name" value="NEUROTR_ION_CHANNEL"/>
    <property type="match status" value="1"/>
</dbReference>
<dbReference type="CDD" id="cd19060">
    <property type="entry name" value="LGIC_TM_GlyR_alpha"/>
    <property type="match status" value="1"/>
</dbReference>
<evidence type="ECO:0000313" key="28">
    <source>
        <dbReference type="Proteomes" id="UP000053258"/>
    </source>
</evidence>
<evidence type="ECO:0000256" key="20">
    <source>
        <dbReference type="ARBA" id="ARBA00034104"/>
    </source>
</evidence>
<keyword evidence="11 27" id="KW-0675">Receptor</keyword>
<dbReference type="GO" id="GO:0016594">
    <property type="term" value="F:glycine binding"/>
    <property type="evidence" value="ECO:0007669"/>
    <property type="project" value="InterPro"/>
</dbReference>
<dbReference type="PRINTS" id="PR00252">
    <property type="entry name" value="NRIONCHANNEL"/>
</dbReference>
<dbReference type="GO" id="GO:0004888">
    <property type="term" value="F:transmembrane signaling receptor activity"/>
    <property type="evidence" value="ECO:0007669"/>
    <property type="project" value="InterPro"/>
</dbReference>
<sequence>REEIKAASRSSPQPMSPSDFLDKLMGRTSGYDARIRPNFKGPPVNVTCNIFINSFGSVTETTMDYRVNVFLRQQWNDPRLAYREYPDDSLDLDPSMLDSIWKPDLFFANEKGANFHEVTTDNKLLRIFKNGNVLYSIRLTLILSCPMDLKNFPMDIQTCTMQLESFGYTMNDLIFEWLEEQEAVQVAEGLTLPQFILRDEKDLGYCTKYYNTGKFTCIEVKFHLERQMGYYLIQMYIPSLLIVILSWVSFWINMDAAPARVGLGITTVLTMTTQSAGSRASLPKVSYVKAIDIWMAVCLLFVFAALLEYAAVNFVSRQHKEFMRLRRRQRRQRMEEELVRESRFYLRGYGLGPRPPPQGGAEGPSMYSPAPATPATLLREGEALHRRYIDRAKRIDTVSRAVFPFTFLVFNIFYWVVYKVLRSEDIH</sequence>
<keyword evidence="10 22" id="KW-1015">Disulfide bond</keyword>
<keyword evidence="2 24" id="KW-0813">Transport</keyword>
<evidence type="ECO:0000259" key="26">
    <source>
        <dbReference type="Pfam" id="PF02932"/>
    </source>
</evidence>
<dbReference type="Gene3D" id="2.70.170.10">
    <property type="entry name" value="Neurotransmitter-gated ion-channel ligand-binding domain"/>
    <property type="match status" value="1"/>
</dbReference>
<feature type="disulfide bond" evidence="22">
    <location>
        <begin position="145"/>
        <end position="159"/>
    </location>
</feature>
<feature type="disulfide bond" evidence="22">
    <location>
        <begin position="206"/>
        <end position="217"/>
    </location>
</feature>
<keyword evidence="13" id="KW-0325">Glycoprotein</keyword>
<keyword evidence="18 24" id="KW-0407">Ion channel</keyword>